<dbReference type="RefSeq" id="WP_226592746.1">
    <property type="nucleotide sequence ID" value="NZ_BLAY01000243.1"/>
</dbReference>
<gene>
    <name evidence="1" type="ORF">MiSe_85070</name>
</gene>
<evidence type="ECO:0000313" key="1">
    <source>
        <dbReference type="EMBL" id="GET43682.1"/>
    </source>
</evidence>
<proteinExistence type="predicted"/>
<accession>A0AAV3XL89</accession>
<dbReference type="EMBL" id="BLAY01000243">
    <property type="protein sequence ID" value="GET43682.1"/>
    <property type="molecule type" value="Genomic_DNA"/>
</dbReference>
<comment type="caution">
    <text evidence="1">The sequence shown here is derived from an EMBL/GenBank/DDBJ whole genome shotgun (WGS) entry which is preliminary data.</text>
</comment>
<organism evidence="1 2">
    <name type="scientific">Microseira wollei NIES-4236</name>
    <dbReference type="NCBI Taxonomy" id="2530354"/>
    <lineage>
        <taxon>Bacteria</taxon>
        <taxon>Bacillati</taxon>
        <taxon>Cyanobacteriota</taxon>
        <taxon>Cyanophyceae</taxon>
        <taxon>Oscillatoriophycideae</taxon>
        <taxon>Aerosakkonematales</taxon>
        <taxon>Aerosakkonemataceae</taxon>
        <taxon>Microseira</taxon>
    </lineage>
</organism>
<name>A0AAV3XL89_9CYAN</name>
<dbReference type="Proteomes" id="UP001050975">
    <property type="component" value="Unassembled WGS sequence"/>
</dbReference>
<reference evidence="1" key="1">
    <citation type="submission" date="2019-10" db="EMBL/GenBank/DDBJ databases">
        <title>Draft genome sequece of Microseira wollei NIES-4236.</title>
        <authorList>
            <person name="Yamaguchi H."/>
            <person name="Suzuki S."/>
            <person name="Kawachi M."/>
        </authorList>
    </citation>
    <scope>NUCLEOTIDE SEQUENCE</scope>
    <source>
        <strain evidence="1">NIES-4236</strain>
    </source>
</reference>
<protein>
    <submittedName>
        <fullName evidence="1">Uncharacterized protein</fullName>
    </submittedName>
</protein>
<keyword evidence="2" id="KW-1185">Reference proteome</keyword>
<sequence length="59" mass="6257">MFEGEGEYESEYESEAFFRKIRGIAGKLARVLKKVAPIAARAVGTAIGGPQVGAMVGNK</sequence>
<evidence type="ECO:0000313" key="2">
    <source>
        <dbReference type="Proteomes" id="UP001050975"/>
    </source>
</evidence>
<dbReference type="AlphaFoldDB" id="A0AAV3XL89"/>